<accession>A0AB37QTU2</accession>
<dbReference type="InterPro" id="IPR011761">
    <property type="entry name" value="ATP-grasp"/>
</dbReference>
<dbReference type="PANTHER" id="PTHR43585:SF2">
    <property type="entry name" value="ATP-GRASP ENZYME FSQD"/>
    <property type="match status" value="1"/>
</dbReference>
<dbReference type="AlphaFoldDB" id="A0AB37QTU2"/>
<evidence type="ECO:0000313" key="6">
    <source>
        <dbReference type="EMBL" id="RMS05015.1"/>
    </source>
</evidence>
<evidence type="ECO:0000256" key="3">
    <source>
        <dbReference type="ARBA" id="ARBA00022840"/>
    </source>
</evidence>
<evidence type="ECO:0000256" key="1">
    <source>
        <dbReference type="ARBA" id="ARBA00022598"/>
    </source>
</evidence>
<dbReference type="PROSITE" id="PS50975">
    <property type="entry name" value="ATP_GRASP"/>
    <property type="match status" value="1"/>
</dbReference>
<comment type="caution">
    <text evidence="6">The sequence shown here is derived from an EMBL/GenBank/DDBJ whole genome shotgun (WGS) entry which is preliminary data.</text>
</comment>
<organism evidence="6 7">
    <name type="scientific">Pseudomonas coronafaciens pv. garcae</name>
    <dbReference type="NCBI Taxonomy" id="251653"/>
    <lineage>
        <taxon>Bacteria</taxon>
        <taxon>Pseudomonadati</taxon>
        <taxon>Pseudomonadota</taxon>
        <taxon>Gammaproteobacteria</taxon>
        <taxon>Pseudomonadales</taxon>
        <taxon>Pseudomonadaceae</taxon>
        <taxon>Pseudomonas</taxon>
        <taxon>Pseudomonas coronafaciens</taxon>
    </lineage>
</organism>
<dbReference type="Proteomes" id="UP000272613">
    <property type="component" value="Unassembled WGS sequence"/>
</dbReference>
<dbReference type="GO" id="GO:0046872">
    <property type="term" value="F:metal ion binding"/>
    <property type="evidence" value="ECO:0007669"/>
    <property type="project" value="InterPro"/>
</dbReference>
<dbReference type="SUPFAM" id="SSF56059">
    <property type="entry name" value="Glutathione synthetase ATP-binding domain-like"/>
    <property type="match status" value="1"/>
</dbReference>
<evidence type="ECO:0000259" key="5">
    <source>
        <dbReference type="PROSITE" id="PS50975"/>
    </source>
</evidence>
<gene>
    <name evidence="6" type="ORF">ALP74_00898</name>
</gene>
<keyword evidence="2 4" id="KW-0547">Nucleotide-binding</keyword>
<sequence length="419" mass="46200">MTQTKENILVVVDGYSSGSQLPTLMAESGWKCVHVSSSANPPEYYLRTYHKDEYIAHFEYQGDIQSLASAVEAWHPAAVLPGTESGVIVADLLAAALQLPGNDPSTSLARRDKYTMHESLKAVGLRSMDHFLAVDRDALSAWAERGSWPVVIKPQASAGTDSVTFCADQRELLESFDKLFGTVNQLGERNNAVLAQRLLVGPEYFINGVSGHGKHLITEIWRADKLPAPDGGWIYDRAVLFDPTSPEMQEIVRYVHGVLDALGIRYGANHTELIVTADGPTLIECASRLSGGLHRPAANYAVGASQLDLVGKLVREGESAIDDILQTWQPHRYALWQVQFISNHEGVVARSSYDELLKTLKSNAWLQRAPKEGDTVVKTVDLFSSPGIVFMSHADGNVLHDDYRTVREWESTSRLFSVQ</sequence>
<name>A0AB37QTU2_9PSED</name>
<evidence type="ECO:0000313" key="7">
    <source>
        <dbReference type="Proteomes" id="UP000272613"/>
    </source>
</evidence>
<dbReference type="GO" id="GO:0016874">
    <property type="term" value="F:ligase activity"/>
    <property type="evidence" value="ECO:0007669"/>
    <property type="project" value="UniProtKB-KW"/>
</dbReference>
<protein>
    <submittedName>
        <fullName evidence="6">ArgH2</fullName>
    </submittedName>
</protein>
<keyword evidence="1" id="KW-0436">Ligase</keyword>
<dbReference type="EMBL" id="RBSH01000052">
    <property type="protein sequence ID" value="RMS05015.1"/>
    <property type="molecule type" value="Genomic_DNA"/>
</dbReference>
<dbReference type="Pfam" id="PF13535">
    <property type="entry name" value="ATP-grasp_4"/>
    <property type="match status" value="1"/>
</dbReference>
<reference evidence="6 7" key="1">
    <citation type="submission" date="2018-08" db="EMBL/GenBank/DDBJ databases">
        <title>Recombination of ecologically and evolutionarily significant loci maintains genetic cohesion in the Pseudomonas syringae species complex.</title>
        <authorList>
            <person name="Dillon M."/>
            <person name="Thakur S."/>
            <person name="Almeida R.N.D."/>
            <person name="Weir B.S."/>
            <person name="Guttman D.S."/>
        </authorList>
    </citation>
    <scope>NUCLEOTIDE SEQUENCE [LARGE SCALE GENOMIC DNA]</scope>
    <source>
        <strain evidence="6 7">ICMP 5019</strain>
    </source>
</reference>
<dbReference type="Gene3D" id="3.30.470.20">
    <property type="entry name" value="ATP-grasp fold, B domain"/>
    <property type="match status" value="1"/>
</dbReference>
<dbReference type="InterPro" id="IPR052032">
    <property type="entry name" value="ATP-dep_AA_Ligase"/>
</dbReference>
<keyword evidence="3 4" id="KW-0067">ATP-binding</keyword>
<dbReference type="NCBIfam" id="NF005543">
    <property type="entry name" value="PRK07206.1"/>
    <property type="match status" value="1"/>
</dbReference>
<proteinExistence type="predicted"/>
<evidence type="ECO:0000256" key="4">
    <source>
        <dbReference type="PROSITE-ProRule" id="PRU00409"/>
    </source>
</evidence>
<dbReference type="GO" id="GO:0005524">
    <property type="term" value="F:ATP binding"/>
    <property type="evidence" value="ECO:0007669"/>
    <property type="project" value="UniProtKB-UniRule"/>
</dbReference>
<dbReference type="PANTHER" id="PTHR43585">
    <property type="entry name" value="FUMIPYRROLE BIOSYNTHESIS PROTEIN C"/>
    <property type="match status" value="1"/>
</dbReference>
<feature type="domain" description="ATP-grasp" evidence="5">
    <location>
        <begin position="117"/>
        <end position="315"/>
    </location>
</feature>
<dbReference type="GeneID" id="72394826"/>
<dbReference type="RefSeq" id="WP_005895316.1">
    <property type="nucleotide sequence ID" value="NZ_QPCJ01000030.1"/>
</dbReference>
<evidence type="ECO:0000256" key="2">
    <source>
        <dbReference type="ARBA" id="ARBA00022741"/>
    </source>
</evidence>